<dbReference type="OrthoDB" id="4307011at2"/>
<keyword evidence="3" id="KW-0804">Transcription</keyword>
<dbReference type="GO" id="GO:0003700">
    <property type="term" value="F:DNA-binding transcription factor activity"/>
    <property type="evidence" value="ECO:0007669"/>
    <property type="project" value="InterPro"/>
</dbReference>
<gene>
    <name evidence="5" type="ORF">GA0111570_10361</name>
</gene>
<evidence type="ECO:0000256" key="2">
    <source>
        <dbReference type="ARBA" id="ARBA00023125"/>
    </source>
</evidence>
<dbReference type="PROSITE" id="PS50949">
    <property type="entry name" value="HTH_GNTR"/>
    <property type="match status" value="1"/>
</dbReference>
<evidence type="ECO:0000259" key="4">
    <source>
        <dbReference type="PROSITE" id="PS50949"/>
    </source>
</evidence>
<feature type="domain" description="HTH gntR-type" evidence="4">
    <location>
        <begin position="9"/>
        <end position="77"/>
    </location>
</feature>
<dbReference type="GO" id="GO:0003677">
    <property type="term" value="F:DNA binding"/>
    <property type="evidence" value="ECO:0007669"/>
    <property type="project" value="UniProtKB-KW"/>
</dbReference>
<dbReference type="PANTHER" id="PTHR38445:SF9">
    <property type="entry name" value="HTH-TYPE TRANSCRIPTIONAL REPRESSOR YTRA"/>
    <property type="match status" value="1"/>
</dbReference>
<organism evidence="5 6">
    <name type="scientific">Raineyella antarctica</name>
    <dbReference type="NCBI Taxonomy" id="1577474"/>
    <lineage>
        <taxon>Bacteria</taxon>
        <taxon>Bacillati</taxon>
        <taxon>Actinomycetota</taxon>
        <taxon>Actinomycetes</taxon>
        <taxon>Propionibacteriales</taxon>
        <taxon>Propionibacteriaceae</taxon>
        <taxon>Raineyella</taxon>
    </lineage>
</organism>
<dbReference type="PANTHER" id="PTHR38445">
    <property type="entry name" value="HTH-TYPE TRANSCRIPTIONAL REPRESSOR YTRA"/>
    <property type="match status" value="1"/>
</dbReference>
<dbReference type="Gene3D" id="1.10.10.10">
    <property type="entry name" value="Winged helix-like DNA-binding domain superfamily/Winged helix DNA-binding domain"/>
    <property type="match status" value="1"/>
</dbReference>
<dbReference type="SMART" id="SM00345">
    <property type="entry name" value="HTH_GNTR"/>
    <property type="match status" value="1"/>
</dbReference>
<sequence length="204" mass="22840">MIIDTRSSVPPYEQLRRRIAAQIDTGELEADSRLPTVRELARQTGLANNTAARVYRELEAAGYIRTEGRRGTFVAARPEVLVDASRGAIERDPVAFCTNAEIALLRPEAFADQTVLDMWVDSEFTMVHRDGRLLARREALEVMCADAAYRPAIEDLVADRPGPSLVVLTYLARRGSGVWRHSTLWVGQAGSWRCRCRQSTPVRD</sequence>
<evidence type="ECO:0000256" key="3">
    <source>
        <dbReference type="ARBA" id="ARBA00023163"/>
    </source>
</evidence>
<dbReference type="Proteomes" id="UP000199086">
    <property type="component" value="Unassembled WGS sequence"/>
</dbReference>
<dbReference type="STRING" id="1577474.GA0111570_10361"/>
<evidence type="ECO:0000256" key="1">
    <source>
        <dbReference type="ARBA" id="ARBA00023015"/>
    </source>
</evidence>
<dbReference type="Pfam" id="PF00392">
    <property type="entry name" value="GntR"/>
    <property type="match status" value="1"/>
</dbReference>
<reference evidence="5 6" key="1">
    <citation type="submission" date="2016-06" db="EMBL/GenBank/DDBJ databases">
        <authorList>
            <person name="Olsen C.W."/>
            <person name="Carey S."/>
            <person name="Hinshaw L."/>
            <person name="Karasin A.I."/>
        </authorList>
    </citation>
    <scope>NUCLEOTIDE SEQUENCE [LARGE SCALE GENOMIC DNA]</scope>
    <source>
        <strain evidence="5 6">LZ-22</strain>
    </source>
</reference>
<evidence type="ECO:0000313" key="5">
    <source>
        <dbReference type="EMBL" id="SDB80742.1"/>
    </source>
</evidence>
<dbReference type="InterPro" id="IPR036388">
    <property type="entry name" value="WH-like_DNA-bd_sf"/>
</dbReference>
<protein>
    <submittedName>
        <fullName evidence="5">Regulatory protein, gntR family</fullName>
    </submittedName>
</protein>
<dbReference type="InterPro" id="IPR000524">
    <property type="entry name" value="Tscrpt_reg_HTH_GntR"/>
</dbReference>
<dbReference type="EMBL" id="FMYF01000003">
    <property type="protein sequence ID" value="SDB80742.1"/>
    <property type="molecule type" value="Genomic_DNA"/>
</dbReference>
<accession>A0A1G6GFF3</accession>
<dbReference type="InterPro" id="IPR036390">
    <property type="entry name" value="WH_DNA-bd_sf"/>
</dbReference>
<proteinExistence type="predicted"/>
<keyword evidence="6" id="KW-1185">Reference proteome</keyword>
<dbReference type="CDD" id="cd07377">
    <property type="entry name" value="WHTH_GntR"/>
    <property type="match status" value="1"/>
</dbReference>
<dbReference type="AlphaFoldDB" id="A0A1G6GFF3"/>
<keyword evidence="2" id="KW-0238">DNA-binding</keyword>
<name>A0A1G6GFF3_9ACTN</name>
<evidence type="ECO:0000313" key="6">
    <source>
        <dbReference type="Proteomes" id="UP000199086"/>
    </source>
</evidence>
<keyword evidence="1" id="KW-0805">Transcription regulation</keyword>
<dbReference type="SUPFAM" id="SSF46785">
    <property type="entry name" value="Winged helix' DNA-binding domain"/>
    <property type="match status" value="1"/>
</dbReference>